<dbReference type="SMART" id="SM00387">
    <property type="entry name" value="HATPase_c"/>
    <property type="match status" value="1"/>
</dbReference>
<keyword evidence="8" id="KW-0175">Coiled coil</keyword>
<evidence type="ECO:0000256" key="6">
    <source>
        <dbReference type="ARBA" id="ARBA00022777"/>
    </source>
</evidence>
<dbReference type="Pfam" id="PF17150">
    <property type="entry name" value="CHASE6_C"/>
    <property type="match status" value="1"/>
</dbReference>
<dbReference type="CDD" id="cd00082">
    <property type="entry name" value="HisKA"/>
    <property type="match status" value="1"/>
</dbReference>
<evidence type="ECO:0000256" key="7">
    <source>
        <dbReference type="ARBA" id="ARBA00023012"/>
    </source>
</evidence>
<dbReference type="RefSeq" id="WP_316430462.1">
    <property type="nucleotide sequence ID" value="NZ_CP053586.1"/>
</dbReference>
<dbReference type="Gene3D" id="3.30.565.10">
    <property type="entry name" value="Histidine kinase-like ATPase, C-terminal domain"/>
    <property type="match status" value="1"/>
</dbReference>
<evidence type="ECO:0000256" key="2">
    <source>
        <dbReference type="ARBA" id="ARBA00006402"/>
    </source>
</evidence>
<dbReference type="PROSITE" id="PS50109">
    <property type="entry name" value="HIS_KIN"/>
    <property type="match status" value="1"/>
</dbReference>
<keyword evidence="6" id="KW-0418">Kinase</keyword>
<protein>
    <recommendedName>
        <fullName evidence="3">histidine kinase</fullName>
        <ecNumber evidence="3">2.7.13.3</ecNumber>
    </recommendedName>
</protein>
<dbReference type="Pfam" id="PF01590">
    <property type="entry name" value="GAF"/>
    <property type="match status" value="1"/>
</dbReference>
<reference evidence="12" key="1">
    <citation type="submission" date="2020-05" db="EMBL/GenBank/DDBJ databases">
        <authorList>
            <person name="Zhu T."/>
            <person name="Keshari N."/>
            <person name="Lu X."/>
        </authorList>
    </citation>
    <scope>NUCLEOTIDE SEQUENCE</scope>
    <source>
        <strain evidence="12">NK1-12</strain>
    </source>
</reference>
<dbReference type="InterPro" id="IPR005467">
    <property type="entry name" value="His_kinase_dom"/>
</dbReference>
<dbReference type="Gene3D" id="3.30.450.40">
    <property type="match status" value="1"/>
</dbReference>
<dbReference type="PRINTS" id="PR00344">
    <property type="entry name" value="BCTRLSENSOR"/>
</dbReference>
<evidence type="ECO:0000256" key="9">
    <source>
        <dbReference type="SAM" id="MobiDB-lite"/>
    </source>
</evidence>
<evidence type="ECO:0000256" key="4">
    <source>
        <dbReference type="ARBA" id="ARBA00022553"/>
    </source>
</evidence>
<dbReference type="InterPro" id="IPR003594">
    <property type="entry name" value="HATPase_dom"/>
</dbReference>
<dbReference type="InterPro" id="IPR004358">
    <property type="entry name" value="Sig_transdc_His_kin-like_C"/>
</dbReference>
<dbReference type="InterPro" id="IPR036097">
    <property type="entry name" value="HisK_dim/P_sf"/>
</dbReference>
<comment type="similarity">
    <text evidence="2">In the N-terminal section; belongs to the phytochrome family.</text>
</comment>
<feature type="compositionally biased region" description="Basic residues" evidence="9">
    <location>
        <begin position="655"/>
        <end position="667"/>
    </location>
</feature>
<comment type="catalytic activity">
    <reaction evidence="1">
        <text>ATP + protein L-histidine = ADP + protein N-phospho-L-histidine.</text>
        <dbReference type="EC" id="2.7.13.3"/>
    </reaction>
</comment>
<dbReference type="AlphaFoldDB" id="A0AA96WE79"/>
<dbReference type="FunFam" id="3.30.565.10:FF:000006">
    <property type="entry name" value="Sensor histidine kinase WalK"/>
    <property type="match status" value="1"/>
</dbReference>
<feature type="region of interest" description="Disordered" evidence="9">
    <location>
        <begin position="639"/>
        <end position="667"/>
    </location>
</feature>
<dbReference type="InterPro" id="IPR050736">
    <property type="entry name" value="Sensor_HK_Regulatory"/>
</dbReference>
<dbReference type="SUPFAM" id="SSF47384">
    <property type="entry name" value="Homodimeric domain of signal transducing histidine kinase"/>
    <property type="match status" value="1"/>
</dbReference>
<gene>
    <name evidence="12" type="ORF">HJG54_18190</name>
</gene>
<dbReference type="SMART" id="SM00065">
    <property type="entry name" value="GAF"/>
    <property type="match status" value="1"/>
</dbReference>
<dbReference type="EC" id="2.7.13.3" evidence="3"/>
<evidence type="ECO:0000313" key="12">
    <source>
        <dbReference type="EMBL" id="WNZ24592.1"/>
    </source>
</evidence>
<dbReference type="SMART" id="SM00388">
    <property type="entry name" value="HisKA"/>
    <property type="match status" value="1"/>
</dbReference>
<evidence type="ECO:0000256" key="1">
    <source>
        <dbReference type="ARBA" id="ARBA00000085"/>
    </source>
</evidence>
<dbReference type="InterPro" id="IPR036890">
    <property type="entry name" value="HATPase_C_sf"/>
</dbReference>
<dbReference type="InterPro" id="IPR019278">
    <property type="entry name" value="DICT_dom"/>
</dbReference>
<dbReference type="SUPFAM" id="SSF55874">
    <property type="entry name" value="ATPase domain of HSP90 chaperone/DNA topoisomerase II/histidine kinase"/>
    <property type="match status" value="1"/>
</dbReference>
<feature type="domain" description="Phytochrome chromophore attachment site" evidence="10">
    <location>
        <begin position="248"/>
        <end position="388"/>
    </location>
</feature>
<dbReference type="InterPro" id="IPR003018">
    <property type="entry name" value="GAF"/>
</dbReference>
<accession>A0AA96WE79</accession>
<feature type="domain" description="Histidine kinase" evidence="11">
    <location>
        <begin position="422"/>
        <end position="643"/>
    </location>
</feature>
<dbReference type="Pfam" id="PF02518">
    <property type="entry name" value="HATPase_c"/>
    <property type="match status" value="1"/>
</dbReference>
<name>A0AA96WE79_9CYAN</name>
<dbReference type="GO" id="GO:0000155">
    <property type="term" value="F:phosphorelay sensor kinase activity"/>
    <property type="evidence" value="ECO:0007669"/>
    <property type="project" value="InterPro"/>
</dbReference>
<evidence type="ECO:0000259" key="11">
    <source>
        <dbReference type="PROSITE" id="PS50109"/>
    </source>
</evidence>
<dbReference type="EMBL" id="CP053586">
    <property type="protein sequence ID" value="WNZ24592.1"/>
    <property type="molecule type" value="Genomic_DNA"/>
</dbReference>
<dbReference type="Pfam" id="PF10069">
    <property type="entry name" value="DICT"/>
    <property type="match status" value="1"/>
</dbReference>
<evidence type="ECO:0000256" key="8">
    <source>
        <dbReference type="SAM" id="Coils"/>
    </source>
</evidence>
<proteinExistence type="inferred from homology"/>
<dbReference type="InterPro" id="IPR029016">
    <property type="entry name" value="GAF-like_dom_sf"/>
</dbReference>
<evidence type="ECO:0000259" key="10">
    <source>
        <dbReference type="PROSITE" id="PS50046"/>
    </source>
</evidence>
<feature type="coiled-coil region" evidence="8">
    <location>
        <begin position="395"/>
        <end position="422"/>
    </location>
</feature>
<dbReference type="PANTHER" id="PTHR43711">
    <property type="entry name" value="TWO-COMPONENT HISTIDINE KINASE"/>
    <property type="match status" value="1"/>
</dbReference>
<dbReference type="PROSITE" id="PS50046">
    <property type="entry name" value="PHYTOCHROME_2"/>
    <property type="match status" value="1"/>
</dbReference>
<sequence>MSIQTSVLEELLQSSPQLRPQLYFKSSLTALSHAMEDQVLAGGSQPPLIIASFQRERFYRQEAHRYERIAAITPHVYVLAAPETSFTNASREYETIAFEPDDQLSQEWHLVVIGQQYSTCLICHERQAADSKQDAAHVLPMMDQTRRFEGIWTFDRQVSCRAAEILLDRIFVYRPELAAKIKQAKAEFLSDQSGGVRDIDPDPFAQRLVTYLQAGQYKLQKAYRSIAAKEQQERLINLITSAIRQSLDPNEIFKVAVEELGQAMQVCRCLIYRCKASDPETTIMHEFRSDAGLPSLLGQTWPLQNHVLFQAVAERREPISIPDTSQSAEINLSPLKARIEQWQIRSWLMVPVIYQGRLLGAVELHHCQADPHNWSPGEIDMVEAVATQLGVALIQAESYANLEDLNQQLEALERTRSNLIAITGHELRTPLSTIQVCLESLSSEPDMPPELRQVMLNTALTDAERMRKLIQDFITLSRLESGRVEWHLEPIALDECVNLAVSSIRTRQTDGALPHISAQVPSELPPVRADGERVVEVLSKLLDNACKFTQPEGEVVIEAKPNGGKMLEVTITDTGRGIEPNRLETVFDRFYQEEGALRRTAGGTGLGLAICRQIVKGLGGQIWAESDGRDKGSKFHFTLPIAQDPNPPANNGAKKPPRGRLKRATLS</sequence>
<dbReference type="InterPro" id="IPR033415">
    <property type="entry name" value="CHASE6_C"/>
</dbReference>
<keyword evidence="5" id="KW-0808">Transferase</keyword>
<dbReference type="InterPro" id="IPR003661">
    <property type="entry name" value="HisK_dim/P_dom"/>
</dbReference>
<evidence type="ECO:0000256" key="3">
    <source>
        <dbReference type="ARBA" id="ARBA00012438"/>
    </source>
</evidence>
<dbReference type="SUPFAM" id="SSF55781">
    <property type="entry name" value="GAF domain-like"/>
    <property type="match status" value="1"/>
</dbReference>
<evidence type="ECO:0000256" key="5">
    <source>
        <dbReference type="ARBA" id="ARBA00022679"/>
    </source>
</evidence>
<dbReference type="Gene3D" id="1.10.287.130">
    <property type="match status" value="1"/>
</dbReference>
<dbReference type="PANTHER" id="PTHR43711:SF26">
    <property type="entry name" value="SENSOR HISTIDINE KINASE RCSC"/>
    <property type="match status" value="1"/>
</dbReference>
<dbReference type="Pfam" id="PF00512">
    <property type="entry name" value="HisKA"/>
    <property type="match status" value="1"/>
</dbReference>
<organism evidence="12">
    <name type="scientific">Leptolyngbya sp. NK1-12</name>
    <dbReference type="NCBI Taxonomy" id="2547451"/>
    <lineage>
        <taxon>Bacteria</taxon>
        <taxon>Bacillati</taxon>
        <taxon>Cyanobacteriota</taxon>
        <taxon>Cyanophyceae</taxon>
        <taxon>Leptolyngbyales</taxon>
        <taxon>Leptolyngbyaceae</taxon>
        <taxon>Leptolyngbya group</taxon>
        <taxon>Leptolyngbya</taxon>
    </lineage>
</organism>
<dbReference type="InterPro" id="IPR016132">
    <property type="entry name" value="Phyto_chromo_attachment"/>
</dbReference>
<keyword evidence="4" id="KW-0597">Phosphoprotein</keyword>
<keyword evidence="7" id="KW-0902">Two-component regulatory system</keyword>